<evidence type="ECO:0000313" key="1">
    <source>
        <dbReference type="EMBL" id="EGD07597.1"/>
    </source>
</evidence>
<gene>
    <name evidence="1" type="ORF">XVE_4187</name>
</gene>
<reference evidence="1 2" key="1">
    <citation type="journal article" date="2011" name="BMC Genomics">
        <title>Comparative genomics reveals diversity among xanthomonads infecting tomato and pepper.</title>
        <authorList>
            <person name="Potnis N."/>
            <person name="Krasileva K."/>
            <person name="Chow V."/>
            <person name="Almeida N.F."/>
            <person name="Patil P.B."/>
            <person name="Ryan R.P."/>
            <person name="Sharlach M."/>
            <person name="Behlau F."/>
            <person name="Dow J.M."/>
            <person name="Momol M.T."/>
            <person name="White F.F."/>
            <person name="Preston J.F."/>
            <person name="Vinatzer B.A."/>
            <person name="Koebnik R."/>
            <person name="Setubal J.C."/>
            <person name="Norman D.J."/>
            <person name="Staskawicz B.J."/>
            <person name="Jones J.B."/>
        </authorList>
    </citation>
    <scope>NUCLEOTIDE SEQUENCE [LARGE SCALE GENOMIC DNA]</scope>
    <source>
        <strain evidence="1 2">ATCC 35937</strain>
    </source>
</reference>
<protein>
    <submittedName>
        <fullName evidence="1">Uncharacterized protein</fullName>
    </submittedName>
</protein>
<proteinExistence type="predicted"/>
<dbReference type="Proteomes" id="UP000003299">
    <property type="component" value="Unassembled WGS sequence"/>
</dbReference>
<dbReference type="KEGG" id="xve:BJD12_18775"/>
<name>F0BIT1_9XANT</name>
<evidence type="ECO:0000313" key="2">
    <source>
        <dbReference type="Proteomes" id="UP000003299"/>
    </source>
</evidence>
<sequence>MFRRMAIPAVPIEDKYMPAGTVNEMAAKFTAAYHTLKDKKDTERLLTLIKPMILTAKVDGISDKELIDLINALGLREKFYPAKLKELRGRLDKTESDVPASSEDGPPANDGSIHPLATAPSGRLEGAAA</sequence>
<accession>F0BIT1</accession>
<dbReference type="AlphaFoldDB" id="F0BIT1"/>
<organism evidence="1 2">
    <name type="scientific">Xanthomonas vesicatoria ATCC 35937</name>
    <dbReference type="NCBI Taxonomy" id="925775"/>
    <lineage>
        <taxon>Bacteria</taxon>
        <taxon>Pseudomonadati</taxon>
        <taxon>Pseudomonadota</taxon>
        <taxon>Gammaproteobacteria</taxon>
        <taxon>Lysobacterales</taxon>
        <taxon>Lysobacteraceae</taxon>
        <taxon>Xanthomonas</taxon>
    </lineage>
</organism>
<comment type="caution">
    <text evidence="1">The sequence shown here is derived from an EMBL/GenBank/DDBJ whole genome shotgun (WGS) entry which is preliminary data.</text>
</comment>
<dbReference type="EMBL" id="AEQV01000196">
    <property type="protein sequence ID" value="EGD07597.1"/>
    <property type="molecule type" value="Genomic_DNA"/>
</dbReference>